<comment type="pathway">
    <text evidence="2 12">Glycolipid biosynthesis; glycosylphosphatidylinositol-anchor biosynthesis.</text>
</comment>
<name>A0A5M9MTL2_9EURO</name>
<comment type="function">
    <text evidence="12">Mannosyltransferase involved in glycosylphosphatidylinositol-anchor biosynthesis.</text>
</comment>
<evidence type="ECO:0000256" key="4">
    <source>
        <dbReference type="ARBA" id="ARBA00013795"/>
    </source>
</evidence>
<dbReference type="GO" id="GO:0006506">
    <property type="term" value="P:GPI anchor biosynthetic process"/>
    <property type="evidence" value="ECO:0007669"/>
    <property type="project" value="UniProtKB-UniPathway"/>
</dbReference>
<keyword evidence="9 12" id="KW-0256">Endoplasmic reticulum</keyword>
<organism evidence="13 14">
    <name type="scientific">Aspergillus tanneri</name>
    <dbReference type="NCBI Taxonomy" id="1220188"/>
    <lineage>
        <taxon>Eukaryota</taxon>
        <taxon>Fungi</taxon>
        <taxon>Dikarya</taxon>
        <taxon>Ascomycota</taxon>
        <taxon>Pezizomycotina</taxon>
        <taxon>Eurotiomycetes</taxon>
        <taxon>Eurotiomycetidae</taxon>
        <taxon>Eurotiales</taxon>
        <taxon>Aspergillaceae</taxon>
        <taxon>Aspergillus</taxon>
        <taxon>Aspergillus subgen. Circumdati</taxon>
    </lineage>
</organism>
<evidence type="ECO:0000256" key="5">
    <source>
        <dbReference type="ARBA" id="ARBA00022502"/>
    </source>
</evidence>
<dbReference type="VEuPathDB" id="FungiDB:EYZ11_009704"/>
<comment type="similarity">
    <text evidence="3 12">Belongs to the PIGV family.</text>
</comment>
<evidence type="ECO:0000256" key="1">
    <source>
        <dbReference type="ARBA" id="ARBA00004477"/>
    </source>
</evidence>
<evidence type="ECO:0000256" key="7">
    <source>
        <dbReference type="ARBA" id="ARBA00022679"/>
    </source>
</evidence>
<keyword evidence="5 12" id="KW-0337">GPI-anchor biosynthesis</keyword>
<comment type="subcellular location">
    <subcellularLocation>
        <location evidence="1 12">Endoplasmic reticulum membrane</location>
        <topology evidence="1 12">Multi-pass membrane protein</topology>
    </subcellularLocation>
</comment>
<evidence type="ECO:0000256" key="6">
    <source>
        <dbReference type="ARBA" id="ARBA00022676"/>
    </source>
</evidence>
<evidence type="ECO:0000313" key="13">
    <source>
        <dbReference type="EMBL" id="KAA8648714.1"/>
    </source>
</evidence>
<keyword evidence="7 12" id="KW-0808">Transferase</keyword>
<comment type="caution">
    <text evidence="12">Lacks conserved residue(s) required for the propagation of feature annotation.</text>
</comment>
<dbReference type="InterPro" id="IPR007315">
    <property type="entry name" value="PIG-V/Gpi18"/>
</dbReference>
<comment type="caution">
    <text evidence="13">The sequence shown here is derived from an EMBL/GenBank/DDBJ whole genome shotgun (WGS) entry which is preliminary data.</text>
</comment>
<dbReference type="UniPathway" id="UPA00196"/>
<evidence type="ECO:0000256" key="11">
    <source>
        <dbReference type="ARBA" id="ARBA00023136"/>
    </source>
</evidence>
<dbReference type="GO" id="GO:0005789">
    <property type="term" value="C:endoplasmic reticulum membrane"/>
    <property type="evidence" value="ECO:0007669"/>
    <property type="project" value="UniProtKB-SubCell"/>
</dbReference>
<feature type="transmembrane region" description="Helical" evidence="12">
    <location>
        <begin position="21"/>
        <end position="42"/>
    </location>
</feature>
<feature type="transmembrane region" description="Helical" evidence="12">
    <location>
        <begin position="260"/>
        <end position="283"/>
    </location>
</feature>
<dbReference type="PANTHER" id="PTHR12468">
    <property type="entry name" value="GPI MANNOSYLTRANSFERASE 2"/>
    <property type="match status" value="1"/>
</dbReference>
<dbReference type="AlphaFoldDB" id="A0A5M9MTL2"/>
<dbReference type="RefSeq" id="XP_033428075.1">
    <property type="nucleotide sequence ID" value="XM_033569269.1"/>
</dbReference>
<accession>A0A5M9MTL2</accession>
<dbReference type="OrthoDB" id="10252502at2759"/>
<evidence type="ECO:0000256" key="9">
    <source>
        <dbReference type="ARBA" id="ARBA00022824"/>
    </source>
</evidence>
<feature type="transmembrane region" description="Helical" evidence="12">
    <location>
        <begin position="433"/>
        <end position="453"/>
    </location>
</feature>
<feature type="transmembrane region" description="Helical" evidence="12">
    <location>
        <begin position="155"/>
        <end position="175"/>
    </location>
</feature>
<evidence type="ECO:0000256" key="10">
    <source>
        <dbReference type="ARBA" id="ARBA00022989"/>
    </source>
</evidence>
<dbReference type="GO" id="GO:0000009">
    <property type="term" value="F:alpha-1,6-mannosyltransferase activity"/>
    <property type="evidence" value="ECO:0007669"/>
    <property type="project" value="InterPro"/>
</dbReference>
<dbReference type="GeneID" id="54327301"/>
<reference evidence="13 14" key="1">
    <citation type="submission" date="2019-08" db="EMBL/GenBank/DDBJ databases">
        <title>The genome sequence of a newly discovered highly antifungal drug resistant Aspergillus species, Aspergillus tanneri NIH 1004.</title>
        <authorList>
            <person name="Mounaud S."/>
            <person name="Singh I."/>
            <person name="Joardar V."/>
            <person name="Pakala S."/>
            <person name="Pakala S."/>
            <person name="Venepally P."/>
            <person name="Chung J.K."/>
            <person name="Losada L."/>
            <person name="Nierman W.C."/>
        </authorList>
    </citation>
    <scope>NUCLEOTIDE SEQUENCE [LARGE SCALE GENOMIC DNA]</scope>
    <source>
        <strain evidence="13 14">NIH1004</strain>
    </source>
</reference>
<dbReference type="Pfam" id="PF04188">
    <property type="entry name" value="Mannosyl_trans2"/>
    <property type="match status" value="1"/>
</dbReference>
<dbReference type="GO" id="GO:0031501">
    <property type="term" value="C:mannosyltransferase complex"/>
    <property type="evidence" value="ECO:0007669"/>
    <property type="project" value="TreeGrafter"/>
</dbReference>
<evidence type="ECO:0000256" key="2">
    <source>
        <dbReference type="ARBA" id="ARBA00004687"/>
    </source>
</evidence>
<keyword evidence="11 12" id="KW-0472">Membrane</keyword>
<gene>
    <name evidence="13" type="primary">GPI18</name>
    <name evidence="13" type="ORF">ATNIH1004_004599</name>
</gene>
<dbReference type="EC" id="2.4.1.-" evidence="12"/>
<keyword evidence="10 12" id="KW-1133">Transmembrane helix</keyword>
<keyword evidence="8 12" id="KW-0812">Transmembrane</keyword>
<evidence type="ECO:0000256" key="12">
    <source>
        <dbReference type="RuleBase" id="RU363112"/>
    </source>
</evidence>
<dbReference type="PANTHER" id="PTHR12468:SF2">
    <property type="entry name" value="GPI MANNOSYLTRANSFERASE 2"/>
    <property type="match status" value="1"/>
</dbReference>
<feature type="transmembrane region" description="Helical" evidence="12">
    <location>
        <begin position="325"/>
        <end position="346"/>
    </location>
</feature>
<evidence type="ECO:0000256" key="8">
    <source>
        <dbReference type="ARBA" id="ARBA00022692"/>
    </source>
</evidence>
<evidence type="ECO:0000256" key="3">
    <source>
        <dbReference type="ARBA" id="ARBA00008698"/>
    </source>
</evidence>
<sequence length="456" mass="50119">MASHSVSARPGLLSPDRPVRSLSIAFWLWKALLFLVVIGAPGPGYDTSTSLLTPGLSGLSAPLKFVRWDSIYFVHIAEKGYVFEQEWAFSYGYAKILAFLTFVFHPSSGDDGLGGTTKIAIVAIALSHLAHYFSVLSLYRLSINLFGQDTTRQKLICFLSAALHIICPAGAFLSAPYGESVFSFLNITGFYIYSSSVLDNRAGRRVTRDVKLFLTAIFFSAATIVRSNGILSGYLFLCDALLQLRVILSQGLSVDACVHLCVIIISGCILALGFVVPQCAAYMEYCMSADVSRPWCQRLLPSIYGWVQDHYWNVGFLRYWTVSNIPLFLLALPMLFILCRSSIWGLKETLLSSSRKTAKGVQAKLPATQASLLARLAVPQALLALLAFTSYHVQIINRLSSGYPLWYWYLAHQIFGDSGKAGPTINHSPVVKFAVQGAVIYAFIQAILFGSFLPPA</sequence>
<dbReference type="EMBL" id="QUQM01000003">
    <property type="protein sequence ID" value="KAA8648714.1"/>
    <property type="molecule type" value="Genomic_DNA"/>
</dbReference>
<keyword evidence="6 12" id="KW-0328">Glycosyltransferase</keyword>
<dbReference type="Proteomes" id="UP000324241">
    <property type="component" value="Unassembled WGS sequence"/>
</dbReference>
<feature type="transmembrane region" description="Helical" evidence="12">
    <location>
        <begin position="119"/>
        <end position="143"/>
    </location>
</feature>
<evidence type="ECO:0000313" key="14">
    <source>
        <dbReference type="Proteomes" id="UP000324241"/>
    </source>
</evidence>
<dbReference type="GO" id="GO:0004376">
    <property type="term" value="F:GPI mannosyltransferase activity"/>
    <property type="evidence" value="ECO:0007669"/>
    <property type="project" value="InterPro"/>
</dbReference>
<protein>
    <recommendedName>
        <fullName evidence="4 12">GPI mannosyltransferase 2</fullName>
        <ecNumber evidence="12">2.4.1.-</ecNumber>
    </recommendedName>
</protein>
<proteinExistence type="inferred from homology"/>